<gene>
    <name evidence="5" type="primary">car</name>
    <name evidence="7" type="ORF">KO481_34745</name>
</gene>
<feature type="binding site" evidence="5">
    <location>
        <position position="956"/>
    </location>
    <ligand>
        <name>NADP(+)</name>
        <dbReference type="ChEBI" id="CHEBI:58349"/>
    </ligand>
</feature>
<feature type="binding site" evidence="5">
    <location>
        <begin position="880"/>
        <end position="882"/>
    </location>
    <ligand>
        <name>NADP(+)</name>
        <dbReference type="ChEBI" id="CHEBI:58349"/>
    </ligand>
</feature>
<evidence type="ECO:0000313" key="7">
    <source>
        <dbReference type="EMBL" id="MBU3066663.1"/>
    </source>
</evidence>
<protein>
    <recommendedName>
        <fullName evidence="5">Carboxylic acid reductase</fullName>
        <shortName evidence="5">CAR</shortName>
        <ecNumber evidence="5">1.2.1.-</ecNumber>
    </recommendedName>
    <alternativeName>
        <fullName evidence="5">ATP/NADPH-dependent carboxylic acid reductase</fullName>
    </alternativeName>
</protein>
<dbReference type="Gene3D" id="1.10.1200.10">
    <property type="entry name" value="ACP-like"/>
    <property type="match status" value="1"/>
</dbReference>
<dbReference type="Gene3D" id="3.40.50.720">
    <property type="entry name" value="NAD(P)-binding Rossmann-like Domain"/>
    <property type="match status" value="1"/>
</dbReference>
<keyword evidence="3 5" id="KW-0547">Nucleotide-binding</keyword>
<dbReference type="PANTHER" id="PTHR43272">
    <property type="entry name" value="LONG-CHAIN-FATTY-ACID--COA LIGASE"/>
    <property type="match status" value="1"/>
</dbReference>
<feature type="binding site" evidence="5">
    <location>
        <position position="511"/>
    </location>
    <ligand>
        <name>AMP</name>
        <dbReference type="ChEBI" id="CHEBI:456215"/>
    </ligand>
</feature>
<keyword evidence="4 5" id="KW-0067">ATP-binding</keyword>
<feature type="modified residue" description="O-(pantetheine 4'-phosphoryl)serine" evidence="5">
    <location>
        <position position="684"/>
    </location>
</feature>
<dbReference type="SUPFAM" id="SSF47336">
    <property type="entry name" value="ACP-like"/>
    <property type="match status" value="1"/>
</dbReference>
<dbReference type="InterPro" id="IPR036291">
    <property type="entry name" value="NAD(P)-bd_dom_sf"/>
</dbReference>
<comment type="catalytic activity">
    <reaction evidence="5">
        <text>a carboxylate + ATP + NADPH + H(+) = an aldehyde + AMP + diphosphate + NADP(+)</text>
        <dbReference type="Rhea" id="RHEA:50916"/>
        <dbReference type="ChEBI" id="CHEBI:15378"/>
        <dbReference type="ChEBI" id="CHEBI:17478"/>
        <dbReference type="ChEBI" id="CHEBI:29067"/>
        <dbReference type="ChEBI" id="CHEBI:30616"/>
        <dbReference type="ChEBI" id="CHEBI:33019"/>
        <dbReference type="ChEBI" id="CHEBI:57783"/>
        <dbReference type="ChEBI" id="CHEBI:58349"/>
        <dbReference type="ChEBI" id="CHEBI:456215"/>
    </reaction>
</comment>
<comment type="similarity">
    <text evidence="5">Belongs to the ATP-dependent AMP-binding enzyme family. Carboxylic acid reductase subfamily.</text>
</comment>
<reference evidence="7 8" key="1">
    <citation type="submission" date="2021-06" db="EMBL/GenBank/DDBJ databases">
        <title>Actinomycetes sequencing.</title>
        <authorList>
            <person name="Shan Q."/>
        </authorList>
    </citation>
    <scope>NUCLEOTIDE SEQUENCE [LARGE SCALE GENOMIC DNA]</scope>
    <source>
        <strain evidence="7 8">NEAU-G5</strain>
    </source>
</reference>
<proteinExistence type="inferred from homology"/>
<dbReference type="RefSeq" id="WP_215922733.1">
    <property type="nucleotide sequence ID" value="NZ_JAHKNI010000015.1"/>
</dbReference>
<comment type="caution">
    <text evidence="5">Lacks conserved residue(s) required for the propagation of feature annotation.</text>
</comment>
<sequence length="1174" mass="128157">MSTDTGAERLARRIQDLSATDAQFAAARPDEAITAAIQQPGLRLPQLVQTVMDGYADRPALGQRAVQFVTDPATGRTAAQLLARFETITYAELWDRAGAIAAAWTNESVRPGDRVCVLGFASVDYATVDLALMRLGAVAVPLQTGAGVTQLRSIVAEAEPTVIAASIDQLSTAVDLMLTGDAPARLVVFDHHGEVDDHSEAIEAARARLAEASGAAVAETLADVVARGRRLPAGPAFVSGEPDPLRLLIYTSGSTGAPKGAMYPERLIANLWRRSRGPSWPNGAASITLNFVPMSHAMGRHIVYGSLGSGGTAYFAAKPDLSTLFEDLALVRPTDVMFVPRVWEMLFDEYHRELDRRPVHGTDQETLNAEVTAELIRHLFGGRVVSAITGSASLSAEVRAWAERSLDLHVLEMYGSTEDGFVFVDGRVQRPPTLDYKLADVPELGYLRTDQPHPRGELLVKSEDMFAGYYKRPDVTAEVYDADGYYRTGDIFAEIAPGIFQFTDRRNNVIKLSQGEFVAVSKLAAVFETSPLVHQIYLYGNSARPYLLAVIVPTGQALADHAGDELKPLISASLQDVAKAAGLRSYEIPRDFLIEPAPFSQENGLLTGIGKIARPTLKQRYGQRLERLYDDLAQGQDNELRRLRREGGDQPVLQTIRRAAAALLGTADTELRPDAQFSDLGGDSLSALTFANLLHEIFGIDVPVGVIISPAADLQTLADYIQAQRQPGAERPAFAGVHGRAGDGEVTEVTARDLTLDKFIDAATLAAAPTLPRRRAHVRTVLLTGATGFLGRFLALEWLERLAPAGGTLICLVRGKDDTAARARLDRTFDSGDPVLLAHYRELAAQHLQVIASDKSEPHLGLDQQTWQRLADIVDLIVDPAALVNHVLPYSQLFGPNVVGTAELIRLALTARIKPYGYVSTLGVGDQTPPSQFTETADIRTINPTRRLDDSYANGYNTSKWASEVLLREANDRCGLPVAVFRCDMIMTDTEYVGQLNVPDIFTRLMLSLVATGIAPYSFYELDKDGNRQRAHYDGLPVDFIAEAIAALGTQLETGVETYHVANPHDDGIGLDQYVDWLIAAGHPIQRIPDYHDWLDWFETAMRALPDRQRRHSVLPLLRFYQQPAPPLRGAPAPAERFHTAVKEAKIGPDKDIPHITAPIIVKYITNLQQLGLL</sequence>
<dbReference type="InterPro" id="IPR020806">
    <property type="entry name" value="PKS_PP-bd"/>
</dbReference>
<dbReference type="Pfam" id="PF00501">
    <property type="entry name" value="AMP-binding"/>
    <property type="match status" value="1"/>
</dbReference>
<feature type="binding site" evidence="5">
    <location>
        <begin position="787"/>
        <end position="790"/>
    </location>
    <ligand>
        <name>NADP(+)</name>
        <dbReference type="ChEBI" id="CHEBI:58349"/>
    </ligand>
</feature>
<feature type="binding site" evidence="5">
    <location>
        <begin position="854"/>
        <end position="855"/>
    </location>
    <ligand>
        <name>NADP(+)</name>
        <dbReference type="ChEBI" id="CHEBI:58349"/>
    </ligand>
</feature>
<evidence type="ECO:0000256" key="2">
    <source>
        <dbReference type="ARBA" id="ARBA00022553"/>
    </source>
</evidence>
<dbReference type="Proteomes" id="UP000733379">
    <property type="component" value="Unassembled WGS sequence"/>
</dbReference>
<feature type="binding site" evidence="5">
    <location>
        <position position="391"/>
    </location>
    <ligand>
        <name>AMP</name>
        <dbReference type="ChEBI" id="CHEBI:456215"/>
    </ligand>
</feature>
<dbReference type="SMART" id="SM01294">
    <property type="entry name" value="PKS_PP_betabranch"/>
    <property type="match status" value="1"/>
</dbReference>
<dbReference type="InterPro" id="IPR013120">
    <property type="entry name" value="FAR_NAD-bd"/>
</dbReference>
<dbReference type="SUPFAM" id="SSF56801">
    <property type="entry name" value="Acetyl-CoA synthetase-like"/>
    <property type="match status" value="1"/>
</dbReference>
<dbReference type="Gene3D" id="3.40.50.12780">
    <property type="entry name" value="N-terminal domain of ligase-like"/>
    <property type="match status" value="1"/>
</dbReference>
<dbReference type="InterPro" id="IPR010080">
    <property type="entry name" value="Thioester_reductase-like_dom"/>
</dbReference>
<dbReference type="Pfam" id="PF00550">
    <property type="entry name" value="PP-binding"/>
    <property type="match status" value="1"/>
</dbReference>
<dbReference type="Pfam" id="PF07993">
    <property type="entry name" value="NAD_binding_4"/>
    <property type="match status" value="1"/>
</dbReference>
<evidence type="ECO:0000256" key="4">
    <source>
        <dbReference type="ARBA" id="ARBA00022840"/>
    </source>
</evidence>
<dbReference type="InterPro" id="IPR036736">
    <property type="entry name" value="ACP-like_sf"/>
</dbReference>
<keyword evidence="5" id="KW-0560">Oxidoreductase</keyword>
<feature type="binding site" evidence="5">
    <location>
        <position position="490"/>
    </location>
    <ligand>
        <name>AMP</name>
        <dbReference type="ChEBI" id="CHEBI:456215"/>
    </ligand>
</feature>
<dbReference type="EC" id="1.2.1.-" evidence="5"/>
<evidence type="ECO:0000259" key="6">
    <source>
        <dbReference type="PROSITE" id="PS50075"/>
    </source>
</evidence>
<dbReference type="PANTHER" id="PTHR43272:SF33">
    <property type="entry name" value="AMP-BINDING DOMAIN-CONTAINING PROTEIN-RELATED"/>
    <property type="match status" value="1"/>
</dbReference>
<keyword evidence="1 5" id="KW-0596">Phosphopantetheine</keyword>
<comment type="caution">
    <text evidence="7">The sequence shown here is derived from an EMBL/GenBank/DDBJ whole genome shotgun (WGS) entry which is preliminary data.</text>
</comment>
<dbReference type="InterPro" id="IPR046407">
    <property type="entry name" value="CAR"/>
</dbReference>
<dbReference type="InterPro" id="IPR042099">
    <property type="entry name" value="ANL_N_sf"/>
</dbReference>
<dbReference type="CDD" id="cd05235">
    <property type="entry name" value="SDR_e1"/>
    <property type="match status" value="1"/>
</dbReference>
<evidence type="ECO:0000313" key="8">
    <source>
        <dbReference type="Proteomes" id="UP000733379"/>
    </source>
</evidence>
<dbReference type="NCBIfam" id="TIGR01746">
    <property type="entry name" value="Thioester-redct"/>
    <property type="match status" value="1"/>
</dbReference>
<evidence type="ECO:0000256" key="3">
    <source>
        <dbReference type="ARBA" id="ARBA00022741"/>
    </source>
</evidence>
<evidence type="ECO:0000256" key="5">
    <source>
        <dbReference type="HAMAP-Rule" id="MF_02247"/>
    </source>
</evidence>
<dbReference type="InterPro" id="IPR020845">
    <property type="entry name" value="AMP-binding_CS"/>
</dbReference>
<feature type="binding site" evidence="5">
    <location>
        <position position="417"/>
    </location>
    <ligand>
        <name>AMP</name>
        <dbReference type="ChEBI" id="CHEBI:456215"/>
    </ligand>
</feature>
<comment type="domain">
    <text evidence="5">The N-terminal domain likely catalyzes substrate activation by formation of an initial acyl-AMP intermediate, the central region contains the phosphopantetheine attachment site, and the C-terminal domain catalyzes the reduction by NADPH of the intermediate thioester formed from the attack of the phosphopantetheine thiol at the carbonyl carbon of acyl-AMP.</text>
</comment>
<organism evidence="7 8">
    <name type="scientific">Nocardia albiluteola</name>
    <dbReference type="NCBI Taxonomy" id="2842303"/>
    <lineage>
        <taxon>Bacteria</taxon>
        <taxon>Bacillati</taxon>
        <taxon>Actinomycetota</taxon>
        <taxon>Actinomycetes</taxon>
        <taxon>Mycobacteriales</taxon>
        <taxon>Nocardiaceae</taxon>
        <taxon>Nocardia</taxon>
    </lineage>
</organism>
<feature type="binding site" evidence="5">
    <location>
        <position position="814"/>
    </location>
    <ligand>
        <name>NADP(+)</name>
        <dbReference type="ChEBI" id="CHEBI:58349"/>
    </ligand>
</feature>
<dbReference type="InterPro" id="IPR000873">
    <property type="entry name" value="AMP-dep_synth/lig_dom"/>
</dbReference>
<name>A0ABS6B8N5_9NOCA</name>
<comment type="cofactor">
    <cofactor evidence="5">
        <name>pantetheine 4'-phosphate</name>
        <dbReference type="ChEBI" id="CHEBI:47942"/>
    </cofactor>
    <text evidence="5">Binds 1 phosphopantetheine covalently.</text>
</comment>
<feature type="binding site" evidence="5">
    <location>
        <position position="611"/>
    </location>
    <ligand>
        <name>AMP</name>
        <dbReference type="ChEBI" id="CHEBI:456215"/>
    </ligand>
</feature>
<dbReference type="PROSITE" id="PS50075">
    <property type="entry name" value="CARRIER"/>
    <property type="match status" value="1"/>
</dbReference>
<feature type="binding site" evidence="5">
    <location>
        <position position="824"/>
    </location>
    <ligand>
        <name>NADP(+)</name>
        <dbReference type="ChEBI" id="CHEBI:58349"/>
    </ligand>
</feature>
<accession>A0ABS6B8N5</accession>
<feature type="binding site" evidence="5">
    <location>
        <position position="296"/>
    </location>
    <ligand>
        <name>AMP</name>
        <dbReference type="ChEBI" id="CHEBI:456215"/>
    </ligand>
</feature>
<feature type="binding site" evidence="5">
    <location>
        <position position="920"/>
    </location>
    <ligand>
        <name>NADP(+)</name>
        <dbReference type="ChEBI" id="CHEBI:58349"/>
    </ligand>
</feature>
<keyword evidence="5" id="KW-0521">NADP</keyword>
<evidence type="ECO:0000256" key="1">
    <source>
        <dbReference type="ARBA" id="ARBA00022450"/>
    </source>
</evidence>
<dbReference type="HAMAP" id="MF_02247">
    <property type="entry name" value="Carbox_acid_reduct"/>
    <property type="match status" value="1"/>
</dbReference>
<comment type="function">
    <text evidence="5">Catalyzes the ATP- and NADPH-dependent reduction of carboxylic acids to the corresponding aldehydes.</text>
</comment>
<dbReference type="InterPro" id="IPR009081">
    <property type="entry name" value="PP-bd_ACP"/>
</dbReference>
<keyword evidence="8" id="KW-1185">Reference proteome</keyword>
<dbReference type="EMBL" id="JAHKNI010000015">
    <property type="protein sequence ID" value="MBU3066663.1"/>
    <property type="molecule type" value="Genomic_DNA"/>
</dbReference>
<dbReference type="CDD" id="cd17632">
    <property type="entry name" value="AFD_CAR-like"/>
    <property type="match status" value="1"/>
</dbReference>
<feature type="binding site" evidence="5">
    <location>
        <position position="960"/>
    </location>
    <ligand>
        <name>NADP(+)</name>
        <dbReference type="ChEBI" id="CHEBI:58349"/>
    </ligand>
</feature>
<dbReference type="SMART" id="SM00823">
    <property type="entry name" value="PKS_PP"/>
    <property type="match status" value="1"/>
</dbReference>
<dbReference type="NCBIfam" id="NF041592">
    <property type="entry name" value="carboxyl_red"/>
    <property type="match status" value="1"/>
</dbReference>
<feature type="domain" description="Carrier" evidence="6">
    <location>
        <begin position="650"/>
        <end position="725"/>
    </location>
</feature>
<keyword evidence="2 5" id="KW-0597">Phosphoprotein</keyword>
<dbReference type="SUPFAM" id="SSF51735">
    <property type="entry name" value="NAD(P)-binding Rossmann-fold domains"/>
    <property type="match status" value="1"/>
</dbReference>
<dbReference type="PROSITE" id="PS00455">
    <property type="entry name" value="AMP_BINDING"/>
    <property type="match status" value="1"/>
</dbReference>